<sequence>MTSTRVTAVALLVIFILNSFFLHTESASCCLSYTKKNIKCQRMKGYTIQTLLGICNMDAIIFHGKRGNFICADPSKEQTQKIIHCLNARTKALSQRPFRTPRGHATRRK</sequence>
<feature type="chain" id="PRO_5040529583" description="C-C motif chemokine" evidence="4">
    <location>
        <begin position="27"/>
        <end position="109"/>
    </location>
</feature>
<keyword evidence="4" id="KW-0145">Chemotaxis</keyword>
<dbReference type="GO" id="GO:0008009">
    <property type="term" value="F:chemokine activity"/>
    <property type="evidence" value="ECO:0007669"/>
    <property type="project" value="InterPro"/>
</dbReference>
<evidence type="ECO:0000256" key="4">
    <source>
        <dbReference type="RuleBase" id="RU361150"/>
    </source>
</evidence>
<evidence type="ECO:0000256" key="1">
    <source>
        <dbReference type="ARBA" id="ARBA00010868"/>
    </source>
</evidence>
<comment type="caution">
    <text evidence="6">The sequence shown here is derived from an EMBL/GenBank/DDBJ whole genome shotgun (WGS) entry which is preliminary data.</text>
</comment>
<feature type="signal peptide" evidence="4">
    <location>
        <begin position="1"/>
        <end position="26"/>
    </location>
</feature>
<dbReference type="SMART" id="SM00199">
    <property type="entry name" value="SCY"/>
    <property type="match status" value="1"/>
</dbReference>
<dbReference type="PANTHER" id="PTHR12015">
    <property type="entry name" value="SMALL INDUCIBLE CYTOKINE A"/>
    <property type="match status" value="1"/>
</dbReference>
<accession>A0A9Q1G733</accession>
<organism evidence="6 7">
    <name type="scientific">Synaphobranchus kaupii</name>
    <name type="common">Kaup's arrowtooth eel</name>
    <dbReference type="NCBI Taxonomy" id="118154"/>
    <lineage>
        <taxon>Eukaryota</taxon>
        <taxon>Metazoa</taxon>
        <taxon>Chordata</taxon>
        <taxon>Craniata</taxon>
        <taxon>Vertebrata</taxon>
        <taxon>Euteleostomi</taxon>
        <taxon>Actinopterygii</taxon>
        <taxon>Neopterygii</taxon>
        <taxon>Teleostei</taxon>
        <taxon>Anguilliformes</taxon>
        <taxon>Synaphobranchidae</taxon>
        <taxon>Synaphobranchus</taxon>
    </lineage>
</organism>
<protein>
    <recommendedName>
        <fullName evidence="4">C-C motif chemokine</fullName>
    </recommendedName>
</protein>
<dbReference type="GO" id="GO:0006955">
    <property type="term" value="P:immune response"/>
    <property type="evidence" value="ECO:0007669"/>
    <property type="project" value="InterPro"/>
</dbReference>
<keyword evidence="3" id="KW-1015">Disulfide bond</keyword>
<dbReference type="OrthoDB" id="8870994at2759"/>
<keyword evidence="4" id="KW-0964">Secreted</keyword>
<evidence type="ECO:0000313" key="7">
    <source>
        <dbReference type="Proteomes" id="UP001152622"/>
    </source>
</evidence>
<comment type="similarity">
    <text evidence="1 4">Belongs to the intercrine beta (chemokine CC) family.</text>
</comment>
<gene>
    <name evidence="6" type="ORF">SKAU_G00064700</name>
</gene>
<dbReference type="InterPro" id="IPR036048">
    <property type="entry name" value="Interleukin_8-like_sf"/>
</dbReference>
<dbReference type="InterPro" id="IPR000827">
    <property type="entry name" value="Chemokine_CC_CS"/>
</dbReference>
<evidence type="ECO:0000256" key="3">
    <source>
        <dbReference type="ARBA" id="ARBA00023157"/>
    </source>
</evidence>
<dbReference type="EMBL" id="JAINUF010000002">
    <property type="protein sequence ID" value="KAJ8375890.1"/>
    <property type="molecule type" value="Genomic_DNA"/>
</dbReference>
<dbReference type="GO" id="GO:0005615">
    <property type="term" value="C:extracellular space"/>
    <property type="evidence" value="ECO:0007669"/>
    <property type="project" value="UniProtKB-KW"/>
</dbReference>
<dbReference type="AlphaFoldDB" id="A0A9Q1G733"/>
<keyword evidence="7" id="KW-1185">Reference proteome</keyword>
<reference evidence="6" key="1">
    <citation type="journal article" date="2023" name="Science">
        <title>Genome structures resolve the early diversification of teleost fishes.</title>
        <authorList>
            <person name="Parey E."/>
            <person name="Louis A."/>
            <person name="Montfort J."/>
            <person name="Bouchez O."/>
            <person name="Roques C."/>
            <person name="Iampietro C."/>
            <person name="Lluch J."/>
            <person name="Castinel A."/>
            <person name="Donnadieu C."/>
            <person name="Desvignes T."/>
            <person name="Floi Bucao C."/>
            <person name="Jouanno E."/>
            <person name="Wen M."/>
            <person name="Mejri S."/>
            <person name="Dirks R."/>
            <person name="Jansen H."/>
            <person name="Henkel C."/>
            <person name="Chen W.J."/>
            <person name="Zahm M."/>
            <person name="Cabau C."/>
            <person name="Klopp C."/>
            <person name="Thompson A.W."/>
            <person name="Robinson-Rechavi M."/>
            <person name="Braasch I."/>
            <person name="Lecointre G."/>
            <person name="Bobe J."/>
            <person name="Postlethwait J.H."/>
            <person name="Berthelot C."/>
            <person name="Roest Crollius H."/>
            <person name="Guiguen Y."/>
        </authorList>
    </citation>
    <scope>NUCLEOTIDE SEQUENCE</scope>
    <source>
        <strain evidence="6">WJC10195</strain>
    </source>
</reference>
<feature type="domain" description="Chemokine interleukin-8-like" evidence="5">
    <location>
        <begin position="26"/>
        <end position="86"/>
    </location>
</feature>
<dbReference type="Gene3D" id="2.40.50.40">
    <property type="match status" value="1"/>
</dbReference>
<dbReference type="PROSITE" id="PS00472">
    <property type="entry name" value="SMALL_CYTOKINES_CC"/>
    <property type="match status" value="1"/>
</dbReference>
<proteinExistence type="inferred from homology"/>
<dbReference type="PANTHER" id="PTHR12015:SF108">
    <property type="entry name" value="C-C MOTIF CHEMOKINE 20"/>
    <property type="match status" value="1"/>
</dbReference>
<dbReference type="InterPro" id="IPR039809">
    <property type="entry name" value="Chemokine_b/g/d"/>
</dbReference>
<evidence type="ECO:0000259" key="5">
    <source>
        <dbReference type="SMART" id="SM00199"/>
    </source>
</evidence>
<dbReference type="Pfam" id="PF00048">
    <property type="entry name" value="IL8"/>
    <property type="match status" value="1"/>
</dbReference>
<dbReference type="SUPFAM" id="SSF54117">
    <property type="entry name" value="Interleukin 8-like chemokines"/>
    <property type="match status" value="1"/>
</dbReference>
<dbReference type="InterPro" id="IPR001811">
    <property type="entry name" value="Chemokine_IL8-like_dom"/>
</dbReference>
<dbReference type="Proteomes" id="UP001152622">
    <property type="component" value="Chromosome 2"/>
</dbReference>
<name>A0A9Q1G733_SYNKA</name>
<keyword evidence="4" id="KW-0732">Signal</keyword>
<comment type="subcellular location">
    <subcellularLocation>
        <location evidence="4">Secreted</location>
    </subcellularLocation>
</comment>
<evidence type="ECO:0000256" key="2">
    <source>
        <dbReference type="ARBA" id="ARBA00022514"/>
    </source>
</evidence>
<keyword evidence="2 4" id="KW-0202">Cytokine</keyword>
<evidence type="ECO:0000313" key="6">
    <source>
        <dbReference type="EMBL" id="KAJ8375890.1"/>
    </source>
</evidence>